<dbReference type="InterPro" id="IPR022409">
    <property type="entry name" value="PKD/Chitinase_dom"/>
</dbReference>
<keyword evidence="1" id="KW-0732">Signal</keyword>
<dbReference type="RefSeq" id="WP_233728123.1">
    <property type="nucleotide sequence ID" value="NZ_JAJVCN010000002.1"/>
</dbReference>
<dbReference type="InterPro" id="IPR000601">
    <property type="entry name" value="PKD_dom"/>
</dbReference>
<keyword evidence="4" id="KW-1185">Reference proteome</keyword>
<name>A0ABS8ZFT1_9PSEU</name>
<dbReference type="InterPro" id="IPR012938">
    <property type="entry name" value="Glc/Sorbosone_DH"/>
</dbReference>
<dbReference type="CDD" id="cd00146">
    <property type="entry name" value="PKD"/>
    <property type="match status" value="1"/>
</dbReference>
<evidence type="ECO:0000313" key="3">
    <source>
        <dbReference type="EMBL" id="MCE7006674.1"/>
    </source>
</evidence>
<dbReference type="SMART" id="SM00089">
    <property type="entry name" value="PKD"/>
    <property type="match status" value="1"/>
</dbReference>
<dbReference type="Pfam" id="PF18911">
    <property type="entry name" value="PKD_4"/>
    <property type="match status" value="1"/>
</dbReference>
<dbReference type="Pfam" id="PF07995">
    <property type="entry name" value="GSDH"/>
    <property type="match status" value="1"/>
</dbReference>
<feature type="domain" description="PKD" evidence="2">
    <location>
        <begin position="409"/>
        <end position="489"/>
    </location>
</feature>
<dbReference type="PROSITE" id="PS50093">
    <property type="entry name" value="PKD"/>
    <property type="match status" value="1"/>
</dbReference>
<organism evidence="3 4">
    <name type="scientific">Kibdelosporangium philippinense</name>
    <dbReference type="NCBI Taxonomy" id="211113"/>
    <lineage>
        <taxon>Bacteria</taxon>
        <taxon>Bacillati</taxon>
        <taxon>Actinomycetota</taxon>
        <taxon>Actinomycetes</taxon>
        <taxon>Pseudonocardiales</taxon>
        <taxon>Pseudonocardiaceae</taxon>
        <taxon>Kibdelosporangium</taxon>
    </lineage>
</organism>
<accession>A0ABS8ZFT1</accession>
<sequence length="998" mass="108866">MRPRQWIHAATTALVAGLVVVVPAATTAHAAPSLPAGFLLDDIPTGFTPGYQGDFLTDFAFLPDESMLIVGKYGKVNWVPKTGNPRNIANIQVVGTHDLGLQGIAVAPDFATSRTVYTAGSAQSTGPGSGQHGVLRLSKWTVTLDSANNPIGLTNEQPILETSSDEPVHSMSTVLADEDGTLWVSIGDSSGFIGVDQRALRALDINDLHGKLLHIKPDGSGVASNPYYDAAKPNAVSSKVYASGFRSPFRFSLDPKTKRPILGDVGWNATEEINLVNPGNEYGWPCWEGNQRTVEYRDLAACAQVATVAPIWSYPRSAGNSVTGGVIYSGKNYPAEYQGRYFYGDYAVQRLFNMAFDASGNVTVPPNSAFGSDIGHVVKIDAMPTGGDIVYADIIGGTIRRLVYAPGNNAPVAVMSSTNEPATRKVTFNADKSWDPNGDELQYAWEFGDGTTGTGKTAVHTYPASPESFTAKLTVTDPLNKSASRTATVYPSNRAPELSLQAPDPNRKFSVGDVISATATATDPEEGQVQVSWTTDMVHCRGASNCHSHPGERQENASTFNLHFDGHAGDTRLEITATATDSKGASTSQTFIAKPNQRRVTIQSNLPAEFTIGEEQGGSALFTAGQSLTLVAPEVAANKVASFDKWGNNSTDRVHNLVVPDSDVTLNVTYLTPIDRRYNAEPGLRQILGTPTEVEQGDTQIRWREYAGGRLYWSPETGAHLLFGAILGRYLEFGGHAAYGVPSTDELSTADGRGRYNLFPNLRSIYWSEHTGAKFVWGMVYEKWDRLGRDNFNGLPTTDELATPDGVGRFNAFERGYIYWHPAVGASEIHGRIYERWASLGWERSSLGYPITDERVAADGIGRYNEFQGQGSIYWSPSTDAWEVKGGIRAKWQFYGGEGGHLGYPITNEMTTRDGQGRYNRFRKGNEEHSVYWHPFMGNTAYEVRGAIRAKWMQLGAEQSRLKYPVSDEFTIPNGWRSNFQGGYIIHRWGGTTTVTYY</sequence>
<dbReference type="SUPFAM" id="SSF49299">
    <property type="entry name" value="PKD domain"/>
    <property type="match status" value="1"/>
</dbReference>
<comment type="caution">
    <text evidence="3">The sequence shown here is derived from an EMBL/GenBank/DDBJ whole genome shotgun (WGS) entry which is preliminary data.</text>
</comment>
<dbReference type="Pfam" id="PF08310">
    <property type="entry name" value="LGFP"/>
    <property type="match status" value="5"/>
</dbReference>
<protein>
    <submittedName>
        <fullName evidence="3">PQQ-dependent sugar dehydrogenase</fullName>
    </submittedName>
</protein>
<dbReference type="InterPro" id="IPR013207">
    <property type="entry name" value="LGFP"/>
</dbReference>
<feature type="signal peptide" evidence="1">
    <location>
        <begin position="1"/>
        <end position="30"/>
    </location>
</feature>
<evidence type="ECO:0000259" key="2">
    <source>
        <dbReference type="PROSITE" id="PS50093"/>
    </source>
</evidence>
<dbReference type="InterPro" id="IPR011041">
    <property type="entry name" value="Quinoprot_gluc/sorb_DH_b-prop"/>
</dbReference>
<gene>
    <name evidence="3" type="ORF">LWC34_28160</name>
</gene>
<reference evidence="3 4" key="1">
    <citation type="submission" date="2021-12" db="EMBL/GenBank/DDBJ databases">
        <title>Genome sequence of Kibdelosporangium philippinense ATCC 49844.</title>
        <authorList>
            <person name="Fedorov E.A."/>
            <person name="Omeragic M."/>
            <person name="Shalygina K.F."/>
            <person name="Maclea K.S."/>
        </authorList>
    </citation>
    <scope>NUCLEOTIDE SEQUENCE [LARGE SCALE GENOMIC DNA]</scope>
    <source>
        <strain evidence="3 4">ATCC 49844</strain>
    </source>
</reference>
<dbReference type="SUPFAM" id="SSF50952">
    <property type="entry name" value="Soluble quinoprotein glucose dehydrogenase"/>
    <property type="match status" value="1"/>
</dbReference>
<dbReference type="EMBL" id="JAJVCN010000002">
    <property type="protein sequence ID" value="MCE7006674.1"/>
    <property type="molecule type" value="Genomic_DNA"/>
</dbReference>
<dbReference type="InterPro" id="IPR011042">
    <property type="entry name" value="6-blade_b-propeller_TolB-like"/>
</dbReference>
<evidence type="ECO:0000313" key="4">
    <source>
        <dbReference type="Proteomes" id="UP001521150"/>
    </source>
</evidence>
<evidence type="ECO:0000256" key="1">
    <source>
        <dbReference type="SAM" id="SignalP"/>
    </source>
</evidence>
<feature type="chain" id="PRO_5046190638" evidence="1">
    <location>
        <begin position="31"/>
        <end position="998"/>
    </location>
</feature>
<dbReference type="Proteomes" id="UP001521150">
    <property type="component" value="Unassembled WGS sequence"/>
</dbReference>
<dbReference type="InterPro" id="IPR013783">
    <property type="entry name" value="Ig-like_fold"/>
</dbReference>
<dbReference type="Gene3D" id="2.120.10.30">
    <property type="entry name" value="TolB, C-terminal domain"/>
    <property type="match status" value="1"/>
</dbReference>
<dbReference type="Gene3D" id="2.60.40.10">
    <property type="entry name" value="Immunoglobulins"/>
    <property type="match status" value="2"/>
</dbReference>
<dbReference type="PANTHER" id="PTHR19328:SF13">
    <property type="entry name" value="HIPL1 PROTEIN"/>
    <property type="match status" value="1"/>
</dbReference>
<dbReference type="InterPro" id="IPR035986">
    <property type="entry name" value="PKD_dom_sf"/>
</dbReference>
<dbReference type="PANTHER" id="PTHR19328">
    <property type="entry name" value="HEDGEHOG-INTERACTING PROTEIN"/>
    <property type="match status" value="1"/>
</dbReference>
<proteinExistence type="predicted"/>